<accession>F2NI32</accession>
<reference evidence="1 2" key="1">
    <citation type="journal article" date="2011" name="Stand. Genomic Sci.">
        <title>Complete genome sequence of the acetate-degrading sulfate reducer Desulfobacca acetoxidans type strain (ASRB2).</title>
        <authorList>
            <person name="Goker M."/>
            <person name="Teshima H."/>
            <person name="Lapidus A."/>
            <person name="Nolan M."/>
            <person name="Lucas S."/>
            <person name="Hammon N."/>
            <person name="Deshpande S."/>
            <person name="Cheng J.F."/>
            <person name="Tapia R."/>
            <person name="Han C."/>
            <person name="Goodwin L."/>
            <person name="Pitluck S."/>
            <person name="Huntemann M."/>
            <person name="Liolios K."/>
            <person name="Ivanova N."/>
            <person name="Pagani I."/>
            <person name="Mavromatis K."/>
            <person name="Ovchinikova G."/>
            <person name="Pati A."/>
            <person name="Chen A."/>
            <person name="Palaniappan K."/>
            <person name="Land M."/>
            <person name="Hauser L."/>
            <person name="Brambilla E.M."/>
            <person name="Rohde M."/>
            <person name="Spring S."/>
            <person name="Detter J.C."/>
            <person name="Woyke T."/>
            <person name="Bristow J."/>
            <person name="Eisen J.A."/>
            <person name="Markowitz V."/>
            <person name="Hugenholtz P."/>
            <person name="Kyrpides N.C."/>
            <person name="Klenk H.P."/>
        </authorList>
    </citation>
    <scope>NUCLEOTIDE SEQUENCE [LARGE SCALE GENOMIC DNA]</scope>
    <source>
        <strain evidence="2">ATCC 700848 / DSM 11109 / ASRB2</strain>
    </source>
</reference>
<name>F2NI32_DESAR</name>
<organism evidence="1 2">
    <name type="scientific">Desulfobacca acetoxidans (strain ATCC 700848 / DSM 11109 / ASRB2)</name>
    <dbReference type="NCBI Taxonomy" id="880072"/>
    <lineage>
        <taxon>Bacteria</taxon>
        <taxon>Pseudomonadati</taxon>
        <taxon>Thermodesulfobacteriota</taxon>
        <taxon>Desulfobaccia</taxon>
        <taxon>Desulfobaccales</taxon>
        <taxon>Desulfobaccaceae</taxon>
        <taxon>Desulfobacca</taxon>
    </lineage>
</organism>
<keyword evidence="2" id="KW-1185">Reference proteome</keyword>
<sequence length="740" mass="80210">MSDDTPEVLLVNDGYTEYYAEKLWAMIPAVYRHEDGIAADPGVLRALVTAWARQAAALRRSQDRTWEDFFIELCSAWAIPYIGDLVGTRLLSALNRRGQRIDVAKTIYYRRRGGTLRVLEELIADVTGWEGVVIEGFKTLMRTFHNLDLAPVPAGRLTLTLPGGTPDLRRSEAADLVGTPFDEYFHTPDVRRTASYGIPKLMFYLYRLGAVEVRGVDPLPQAAPVGAAFTFDPSGRSVPLFAPRTRPEQWEHWRHAREYELPRPIPCRLLAESRYQVNLEDAATLVAEVGLTAAAAADLRSIAGIHFKRESELRTRLAMLPQAAELLSAGVYPEILRLAELPDCGKFALLPNAVSIRLDGSSVCLANHEVAAADLSVWEAFPFHKRALIDPEGGRLLIYDPVPASVLVDYHVGVYQPVGAGGFSRRFSARPDTIFGGGGPLGAIPSTGVVCISDSRTYSPIADISDIRGLVLGAVDQQRPYLRLNADWTLTSAPPDPAQPDPVMTLEGLWVGAVTDERAIILSGDFEQVTIRFCTFDPGGLDVNGNPIPRVPLVVAGYVERLVIESCILGAIRLAGPGAIESLVIRDSILGATGSAEAVLEIGVGLVDMARVTVLGGAVDVLRLYATDCLIAGKVEVADTQAGCFRFSAALLGSRLPRPYESFTLEPGTAKALFVSDEYGQPGYAMLQPGAPEAVARGGEDGTEMGVYHRMGAPFKLDGLRAKVTEFMPFGLLPVFVVET</sequence>
<dbReference type="Proteomes" id="UP000000483">
    <property type="component" value="Chromosome"/>
</dbReference>
<proteinExistence type="predicted"/>
<dbReference type="AlphaFoldDB" id="F2NI32"/>
<dbReference type="OrthoDB" id="626916at2"/>
<evidence type="ECO:0000313" key="1">
    <source>
        <dbReference type="EMBL" id="AEB09658.1"/>
    </source>
</evidence>
<dbReference type="eggNOG" id="COG3292">
    <property type="taxonomic scope" value="Bacteria"/>
</dbReference>
<evidence type="ECO:0008006" key="3">
    <source>
        <dbReference type="Google" id="ProtNLM"/>
    </source>
</evidence>
<dbReference type="RefSeq" id="WP_013706767.1">
    <property type="nucleotide sequence ID" value="NC_015388.1"/>
</dbReference>
<protein>
    <recommendedName>
        <fullName evidence="3">Phage tail protein</fullName>
    </recommendedName>
</protein>
<evidence type="ECO:0000313" key="2">
    <source>
        <dbReference type="Proteomes" id="UP000000483"/>
    </source>
</evidence>
<reference evidence="2" key="2">
    <citation type="submission" date="2011-03" db="EMBL/GenBank/DDBJ databases">
        <title>The complete genome of Desulfobacca acetoxidans DSM 11109.</title>
        <authorList>
            <consortium name="US DOE Joint Genome Institute (JGI-PGF)"/>
            <person name="Lucas S."/>
            <person name="Copeland A."/>
            <person name="Lapidus A."/>
            <person name="Bruce D."/>
            <person name="Goodwin L."/>
            <person name="Pitluck S."/>
            <person name="Peters L."/>
            <person name="Kyrpides N."/>
            <person name="Mavromatis K."/>
            <person name="Ivanova N."/>
            <person name="Ovchinnikova G."/>
            <person name="Teshima H."/>
            <person name="Detter J.C."/>
            <person name="Han C."/>
            <person name="Land M."/>
            <person name="Hauser L."/>
            <person name="Markowitz V."/>
            <person name="Cheng J.-F."/>
            <person name="Hugenholtz P."/>
            <person name="Woyke T."/>
            <person name="Wu D."/>
            <person name="Spring S."/>
            <person name="Schueler E."/>
            <person name="Brambilla E."/>
            <person name="Klenk H.-P."/>
            <person name="Eisen J.A."/>
        </authorList>
    </citation>
    <scope>NUCLEOTIDE SEQUENCE [LARGE SCALE GENOMIC DNA]</scope>
    <source>
        <strain evidence="2">ATCC 700848 / DSM 11109 / ASRB2</strain>
    </source>
</reference>
<gene>
    <name evidence="1" type="ordered locus">Desac_1818</name>
</gene>
<dbReference type="EMBL" id="CP002629">
    <property type="protein sequence ID" value="AEB09658.1"/>
    <property type="molecule type" value="Genomic_DNA"/>
</dbReference>
<dbReference type="KEGG" id="dao:Desac_1818"/>
<dbReference type="STRING" id="880072.Desac_1818"/>
<dbReference type="HOGENOM" id="CLU_377112_0_0_7"/>